<sequence>MQRARGARRNGTRAKGVPLSTQQVIEWTEDGRTRTAQWRSESGTPPPRRVATADDRMPADTAHRLVCEGTALLWRGDYQGARQLLTALARRVDRGPRRAKERRPPAASPAEAFHRHRQAQSRRARLLGMVLVPLDADFGVPLRRAPDVRQACAEAYGPAQGPSVVSLRELLGLIGAHEWREKGVEVRALGGDRVHPHYGVFSPVRGEYVDLVAEAPLPSHELAFDIGTGTGVLAAVLARRGIERVVATDQDARALVCARENVARLGLAERVEVVEADLFPPGRAPLVVCNPPWVPARPSSPLEYAVYDPSGRMLHGFLNGLAGHLTPGGEGWLILSDLAEHLGLRPRAELLTAFDTAGLTVLDRLDVRPVHPRAFDPTDPLHSARAAEVTSLWRLTAG</sequence>
<feature type="compositionally biased region" description="Basic residues" evidence="1">
    <location>
        <begin position="1"/>
        <end position="12"/>
    </location>
</feature>
<feature type="compositionally biased region" description="Basic and acidic residues" evidence="1">
    <location>
        <begin position="93"/>
        <end position="104"/>
    </location>
</feature>
<evidence type="ECO:0000256" key="1">
    <source>
        <dbReference type="SAM" id="MobiDB-lite"/>
    </source>
</evidence>
<dbReference type="Pfam" id="PF05175">
    <property type="entry name" value="MTS"/>
    <property type="match status" value="1"/>
</dbReference>
<feature type="region of interest" description="Disordered" evidence="1">
    <location>
        <begin position="93"/>
        <end position="118"/>
    </location>
</feature>
<dbReference type="GO" id="GO:0008168">
    <property type="term" value="F:methyltransferase activity"/>
    <property type="evidence" value="ECO:0007669"/>
    <property type="project" value="UniProtKB-KW"/>
</dbReference>
<dbReference type="Gene3D" id="3.40.50.150">
    <property type="entry name" value="Vaccinia Virus protein VP39"/>
    <property type="match status" value="1"/>
</dbReference>
<name>A0ABN1PVN1_9ACTN</name>
<dbReference type="GO" id="GO:0032259">
    <property type="term" value="P:methylation"/>
    <property type="evidence" value="ECO:0007669"/>
    <property type="project" value="UniProtKB-KW"/>
</dbReference>
<keyword evidence="4" id="KW-1185">Reference proteome</keyword>
<dbReference type="InterPro" id="IPR007848">
    <property type="entry name" value="Small_mtfrase_dom"/>
</dbReference>
<dbReference type="InterPro" id="IPR002052">
    <property type="entry name" value="DNA_methylase_N6_adenine_CS"/>
</dbReference>
<dbReference type="InterPro" id="IPR029063">
    <property type="entry name" value="SAM-dependent_MTases_sf"/>
</dbReference>
<dbReference type="PANTHER" id="PTHR18895">
    <property type="entry name" value="HEMK METHYLTRANSFERASE"/>
    <property type="match status" value="1"/>
</dbReference>
<dbReference type="PANTHER" id="PTHR18895:SF74">
    <property type="entry name" value="MTRF1L RELEASE FACTOR GLUTAMINE METHYLTRANSFERASE"/>
    <property type="match status" value="1"/>
</dbReference>
<dbReference type="InterPro" id="IPR050320">
    <property type="entry name" value="N5-glutamine_MTase"/>
</dbReference>
<evidence type="ECO:0000313" key="4">
    <source>
        <dbReference type="Proteomes" id="UP001500418"/>
    </source>
</evidence>
<evidence type="ECO:0000259" key="2">
    <source>
        <dbReference type="Pfam" id="PF05175"/>
    </source>
</evidence>
<protein>
    <submittedName>
        <fullName evidence="3">Class I SAM-dependent methyltransferase</fullName>
    </submittedName>
</protein>
<dbReference type="Proteomes" id="UP001500418">
    <property type="component" value="Unassembled WGS sequence"/>
</dbReference>
<feature type="domain" description="Methyltransferase small" evidence="2">
    <location>
        <begin position="220"/>
        <end position="334"/>
    </location>
</feature>
<accession>A0ABN1PVN1</accession>
<dbReference type="CDD" id="cd02440">
    <property type="entry name" value="AdoMet_MTases"/>
    <property type="match status" value="1"/>
</dbReference>
<organism evidence="3 4">
    <name type="scientific">Streptomyces rhizosphaericus</name>
    <dbReference type="NCBI Taxonomy" id="114699"/>
    <lineage>
        <taxon>Bacteria</taxon>
        <taxon>Bacillati</taxon>
        <taxon>Actinomycetota</taxon>
        <taxon>Actinomycetes</taxon>
        <taxon>Kitasatosporales</taxon>
        <taxon>Streptomycetaceae</taxon>
        <taxon>Streptomyces</taxon>
        <taxon>Streptomyces violaceusniger group</taxon>
    </lineage>
</organism>
<dbReference type="SUPFAM" id="SSF53335">
    <property type="entry name" value="S-adenosyl-L-methionine-dependent methyltransferases"/>
    <property type="match status" value="1"/>
</dbReference>
<proteinExistence type="predicted"/>
<dbReference type="PROSITE" id="PS00092">
    <property type="entry name" value="N6_MTASE"/>
    <property type="match status" value="1"/>
</dbReference>
<evidence type="ECO:0000313" key="3">
    <source>
        <dbReference type="EMBL" id="GAA0933862.1"/>
    </source>
</evidence>
<feature type="compositionally biased region" description="Polar residues" evidence="1">
    <location>
        <begin position="34"/>
        <end position="43"/>
    </location>
</feature>
<feature type="region of interest" description="Disordered" evidence="1">
    <location>
        <begin position="1"/>
        <end position="53"/>
    </location>
</feature>
<dbReference type="EMBL" id="BAAAID010000025">
    <property type="protein sequence ID" value="GAA0933862.1"/>
    <property type="molecule type" value="Genomic_DNA"/>
</dbReference>
<keyword evidence="3" id="KW-0489">Methyltransferase</keyword>
<keyword evidence="3" id="KW-0808">Transferase</keyword>
<comment type="caution">
    <text evidence="3">The sequence shown here is derived from an EMBL/GenBank/DDBJ whole genome shotgun (WGS) entry which is preliminary data.</text>
</comment>
<reference evidence="3 4" key="1">
    <citation type="journal article" date="2019" name="Int. J. Syst. Evol. Microbiol.">
        <title>The Global Catalogue of Microorganisms (GCM) 10K type strain sequencing project: providing services to taxonomists for standard genome sequencing and annotation.</title>
        <authorList>
            <consortium name="The Broad Institute Genomics Platform"/>
            <consortium name="The Broad Institute Genome Sequencing Center for Infectious Disease"/>
            <person name="Wu L."/>
            <person name="Ma J."/>
        </authorList>
    </citation>
    <scope>NUCLEOTIDE SEQUENCE [LARGE SCALE GENOMIC DNA]</scope>
    <source>
        <strain evidence="3 4">JCM 11444</strain>
    </source>
</reference>
<gene>
    <name evidence="3" type="ORF">GCM10009575_042000</name>
</gene>